<dbReference type="Gene3D" id="2.130.10.10">
    <property type="entry name" value="YVTN repeat-like/Quinoprotein amine dehydrogenase"/>
    <property type="match status" value="1"/>
</dbReference>
<keyword evidence="7" id="KW-0808">Transferase</keyword>
<evidence type="ECO:0000256" key="14">
    <source>
        <dbReference type="SAM" id="MobiDB-lite"/>
    </source>
</evidence>
<dbReference type="PANTHER" id="PTHR16047">
    <property type="entry name" value="RFWD3 PROTEIN"/>
    <property type="match status" value="1"/>
</dbReference>
<feature type="domain" description="E3 ubiquitin-protein ligase RFWD3-like WD40" evidence="15">
    <location>
        <begin position="330"/>
        <end position="651"/>
    </location>
</feature>
<dbReference type="EMBL" id="CP111015">
    <property type="protein sequence ID" value="WAR01090.1"/>
    <property type="molecule type" value="Genomic_DNA"/>
</dbReference>
<keyword evidence="6" id="KW-0963">Cytoplasm</keyword>
<proteinExistence type="predicted"/>
<evidence type="ECO:0000256" key="10">
    <source>
        <dbReference type="ARBA" id="ARBA00022786"/>
    </source>
</evidence>
<keyword evidence="9" id="KW-0227">DNA damage</keyword>
<keyword evidence="8" id="KW-0677">Repeat</keyword>
<evidence type="ECO:0000313" key="16">
    <source>
        <dbReference type="EMBL" id="WAR01090.1"/>
    </source>
</evidence>
<evidence type="ECO:0000256" key="11">
    <source>
        <dbReference type="ARBA" id="ARBA00023204"/>
    </source>
</evidence>
<reference evidence="16" key="1">
    <citation type="submission" date="2022-11" db="EMBL/GenBank/DDBJ databases">
        <title>Centuries of genome instability and evolution in soft-shell clam transmissible cancer (bioRxiv).</title>
        <authorList>
            <person name="Hart S.F.M."/>
            <person name="Yonemitsu M.A."/>
            <person name="Giersch R.M."/>
            <person name="Beal B.F."/>
            <person name="Arriagada G."/>
            <person name="Davis B.W."/>
            <person name="Ostrander E.A."/>
            <person name="Goff S.P."/>
            <person name="Metzger M.J."/>
        </authorList>
    </citation>
    <scope>NUCLEOTIDE SEQUENCE</scope>
    <source>
        <strain evidence="16">MELC-2E11</strain>
        <tissue evidence="16">Siphon/mantle</tissue>
    </source>
</reference>
<comment type="catalytic activity">
    <reaction evidence="1">
        <text>S-ubiquitinyl-[E2 ubiquitin-conjugating enzyme]-L-cysteine + [acceptor protein]-L-lysine = [E2 ubiquitin-conjugating enzyme]-L-cysteine + N(6)-ubiquitinyl-[acceptor protein]-L-lysine.</text>
        <dbReference type="EC" id="2.3.2.27"/>
    </reaction>
</comment>
<dbReference type="InterPro" id="IPR015943">
    <property type="entry name" value="WD40/YVTN_repeat-like_dom_sf"/>
</dbReference>
<name>A0ABY7DWQ2_MYAAR</name>
<dbReference type="SUPFAM" id="SSF50978">
    <property type="entry name" value="WD40 repeat-like"/>
    <property type="match status" value="1"/>
</dbReference>
<comment type="subcellular location">
    <subcellularLocation>
        <location evidence="3">Cytoplasm</location>
    </subcellularLocation>
    <subcellularLocation>
        <location evidence="2">Nucleus</location>
        <location evidence="2">PML body</location>
    </subcellularLocation>
</comment>
<evidence type="ECO:0000256" key="1">
    <source>
        <dbReference type="ARBA" id="ARBA00000900"/>
    </source>
</evidence>
<dbReference type="InterPro" id="IPR001680">
    <property type="entry name" value="WD40_rpt"/>
</dbReference>
<dbReference type="InterPro" id="IPR037381">
    <property type="entry name" value="RFWD3"/>
</dbReference>
<evidence type="ECO:0000256" key="5">
    <source>
        <dbReference type="ARBA" id="ARBA00012483"/>
    </source>
</evidence>
<gene>
    <name evidence="16" type="ORF">MAR_007648</name>
</gene>
<keyword evidence="11" id="KW-0234">DNA repair</keyword>
<evidence type="ECO:0000259" key="15">
    <source>
        <dbReference type="Pfam" id="PF23419"/>
    </source>
</evidence>
<feature type="region of interest" description="Disordered" evidence="14">
    <location>
        <begin position="1"/>
        <end position="118"/>
    </location>
</feature>
<keyword evidence="13" id="KW-0175">Coiled coil</keyword>
<feature type="coiled-coil region" evidence="13">
    <location>
        <begin position="250"/>
        <end position="298"/>
    </location>
</feature>
<dbReference type="Proteomes" id="UP001164746">
    <property type="component" value="Chromosome 4"/>
</dbReference>
<evidence type="ECO:0000256" key="7">
    <source>
        <dbReference type="ARBA" id="ARBA00022679"/>
    </source>
</evidence>
<organism evidence="16 17">
    <name type="scientific">Mya arenaria</name>
    <name type="common">Soft-shell clam</name>
    <dbReference type="NCBI Taxonomy" id="6604"/>
    <lineage>
        <taxon>Eukaryota</taxon>
        <taxon>Metazoa</taxon>
        <taxon>Spiralia</taxon>
        <taxon>Lophotrochozoa</taxon>
        <taxon>Mollusca</taxon>
        <taxon>Bivalvia</taxon>
        <taxon>Autobranchia</taxon>
        <taxon>Heteroconchia</taxon>
        <taxon>Euheterodonta</taxon>
        <taxon>Imparidentia</taxon>
        <taxon>Neoheterodontei</taxon>
        <taxon>Myida</taxon>
        <taxon>Myoidea</taxon>
        <taxon>Myidae</taxon>
        <taxon>Mya</taxon>
    </lineage>
</organism>
<keyword evidence="12" id="KW-0539">Nucleus</keyword>
<evidence type="ECO:0000256" key="4">
    <source>
        <dbReference type="ARBA" id="ARBA00004906"/>
    </source>
</evidence>
<evidence type="ECO:0000313" key="17">
    <source>
        <dbReference type="Proteomes" id="UP001164746"/>
    </source>
</evidence>
<evidence type="ECO:0000256" key="8">
    <source>
        <dbReference type="ARBA" id="ARBA00022737"/>
    </source>
</evidence>
<keyword evidence="10" id="KW-0833">Ubl conjugation pathway</keyword>
<dbReference type="SMART" id="SM00320">
    <property type="entry name" value="WD40"/>
    <property type="match status" value="2"/>
</dbReference>
<evidence type="ECO:0000256" key="6">
    <source>
        <dbReference type="ARBA" id="ARBA00022490"/>
    </source>
</evidence>
<accession>A0ABY7DWQ2</accession>
<dbReference type="InterPro" id="IPR036322">
    <property type="entry name" value="WD40_repeat_dom_sf"/>
</dbReference>
<comment type="pathway">
    <text evidence="4">Protein modification; protein ubiquitination.</text>
</comment>
<keyword evidence="17" id="KW-1185">Reference proteome</keyword>
<protein>
    <recommendedName>
        <fullName evidence="5">RING-type E3 ubiquitin transferase</fullName>
        <ecNumber evidence="5">2.3.2.27</ecNumber>
    </recommendedName>
</protein>
<feature type="non-terminal residue" evidence="16">
    <location>
        <position position="654"/>
    </location>
</feature>
<dbReference type="PANTHER" id="PTHR16047:SF7">
    <property type="entry name" value="E3 UBIQUITIN-PROTEIN LIGASE RFWD3"/>
    <property type="match status" value="1"/>
</dbReference>
<dbReference type="InterPro" id="IPR056527">
    <property type="entry name" value="WD40_RFWD3"/>
</dbReference>
<feature type="region of interest" description="Disordered" evidence="14">
    <location>
        <begin position="180"/>
        <end position="212"/>
    </location>
</feature>
<feature type="compositionally biased region" description="Polar residues" evidence="14">
    <location>
        <begin position="15"/>
        <end position="43"/>
    </location>
</feature>
<evidence type="ECO:0000256" key="9">
    <source>
        <dbReference type="ARBA" id="ARBA00022763"/>
    </source>
</evidence>
<evidence type="ECO:0000256" key="2">
    <source>
        <dbReference type="ARBA" id="ARBA00004322"/>
    </source>
</evidence>
<evidence type="ECO:0000256" key="13">
    <source>
        <dbReference type="SAM" id="Coils"/>
    </source>
</evidence>
<dbReference type="EC" id="2.3.2.27" evidence="5"/>
<evidence type="ECO:0000256" key="3">
    <source>
        <dbReference type="ARBA" id="ARBA00004496"/>
    </source>
</evidence>
<dbReference type="Pfam" id="PF23419">
    <property type="entry name" value="WD40_RFWD3"/>
    <property type="match status" value="1"/>
</dbReference>
<sequence length="654" mass="71474">KKDDDVDFVPPSPIPESSQRLNPFSQSQHASRSSTDVSTSQQAAPRGRAPSIRQPLFTSTQLPGSSERLPPLPQLPNIDLDLNDEPIAGSPEELHVLGGERPATPTPDPTSPPATMDSQLQGATGVTEGLSGSYTRPIAAAPAGPLITASMPGALASTVQASGSHMYPVVSLIQMTSPRDFRSPKRKRVASPEPAAATTNKGDNCDEEEEGDKWLRGQGGKCPHCNAKAKRQDIRVLYAKTIKALDTTERDRALQDLEKEREVRRRVEMEGAQLRLQFQTATKENNTLREELNRLKYQLKHSSGGSGLSQVMAGSSDSKSFVQSHLAGQFILDKTIKIWDAGQCRVMAYSPSMATLISSLDFKTSQYLTIHSKPIRDLAFHPAVEDGMLLSCGLDKKVKMTSLISNAVVQSFDTDTPAWSCVWNSQDSNYFYTGLCNGLVLEFDVRNTDGPVSELNTEGSRSPVASLQFLRSDLGSDFRPGGLLIGQMDKVSFFEWLPSNQRRLHLLPLEGTLTSLHIEEQTRHLLASYRPTAKHPTVRHCLCEMISQNISTDPTVVDNVCSCQVVHTFYGGRTQSVLSRSGILRHPGDGNRLLVCAGDETNNSAHIWDTGTGQLTQRLLTGGIVVDTCAFQVNNTTYLAALTDKLCKVYKWSG</sequence>
<evidence type="ECO:0000256" key="12">
    <source>
        <dbReference type="ARBA" id="ARBA00023242"/>
    </source>
</evidence>